<dbReference type="PROSITE" id="PS00092">
    <property type="entry name" value="N6_MTASE"/>
    <property type="match status" value="1"/>
</dbReference>
<dbReference type="Gene3D" id="3.40.50.150">
    <property type="entry name" value="Vaccinia Virus protein VP39"/>
    <property type="match status" value="1"/>
</dbReference>
<dbReference type="InterPro" id="IPR002295">
    <property type="entry name" value="N4/N6-MTase_EcoPI_Mod-like"/>
</dbReference>
<dbReference type="Proteomes" id="UP000176868">
    <property type="component" value="Unassembled WGS sequence"/>
</dbReference>
<dbReference type="EMBL" id="MHWZ01000001">
    <property type="protein sequence ID" value="OHB18225.1"/>
    <property type="molecule type" value="Genomic_DNA"/>
</dbReference>
<name>A0A1G2V9F8_9BACT</name>
<feature type="domain" description="DNA methylase N-4/N-6" evidence="5">
    <location>
        <begin position="97"/>
        <end position="448"/>
    </location>
</feature>
<accession>A0A1G2V9F8</accession>
<dbReference type="AlphaFoldDB" id="A0A1G2V9F8"/>
<protein>
    <recommendedName>
        <fullName evidence="5">DNA methylase N-4/N-6 domain-containing protein</fullName>
    </recommendedName>
</protein>
<keyword evidence="4" id="KW-0949">S-adenosyl-L-methionine</keyword>
<proteinExistence type="inferred from homology"/>
<evidence type="ECO:0000313" key="6">
    <source>
        <dbReference type="EMBL" id="OHB18225.1"/>
    </source>
</evidence>
<evidence type="ECO:0000256" key="1">
    <source>
        <dbReference type="ARBA" id="ARBA00006594"/>
    </source>
</evidence>
<dbReference type="GO" id="GO:0003677">
    <property type="term" value="F:DNA binding"/>
    <property type="evidence" value="ECO:0007669"/>
    <property type="project" value="InterPro"/>
</dbReference>
<dbReference type="PRINTS" id="PR00506">
    <property type="entry name" value="D21N6MTFRASE"/>
</dbReference>
<evidence type="ECO:0000256" key="3">
    <source>
        <dbReference type="ARBA" id="ARBA00022679"/>
    </source>
</evidence>
<dbReference type="SUPFAM" id="SSF53335">
    <property type="entry name" value="S-adenosyl-L-methionine-dependent methyltransferases"/>
    <property type="match status" value="1"/>
</dbReference>
<evidence type="ECO:0000313" key="7">
    <source>
        <dbReference type="Proteomes" id="UP000176868"/>
    </source>
</evidence>
<dbReference type="InterPro" id="IPR029063">
    <property type="entry name" value="SAM-dependent_MTases_sf"/>
</dbReference>
<comment type="caution">
    <text evidence="6">The sequence shown here is derived from an EMBL/GenBank/DDBJ whole genome shotgun (WGS) entry which is preliminary data.</text>
</comment>
<reference evidence="6 7" key="1">
    <citation type="journal article" date="2016" name="Nat. Commun.">
        <title>Thousands of microbial genomes shed light on interconnected biogeochemical processes in an aquifer system.</title>
        <authorList>
            <person name="Anantharaman K."/>
            <person name="Brown C.T."/>
            <person name="Hug L.A."/>
            <person name="Sharon I."/>
            <person name="Castelle C.J."/>
            <person name="Probst A.J."/>
            <person name="Thomas B.C."/>
            <person name="Singh A."/>
            <person name="Wilkins M.J."/>
            <person name="Karaoz U."/>
            <person name="Brodie E.L."/>
            <person name="Williams K.H."/>
            <person name="Hubbard S.S."/>
            <person name="Banfield J.F."/>
        </authorList>
    </citation>
    <scope>NUCLEOTIDE SEQUENCE [LARGE SCALE GENOMIC DNA]</scope>
</reference>
<dbReference type="GO" id="GO:0032259">
    <property type="term" value="P:methylation"/>
    <property type="evidence" value="ECO:0007669"/>
    <property type="project" value="UniProtKB-KW"/>
</dbReference>
<keyword evidence="3" id="KW-0808">Transferase</keyword>
<evidence type="ECO:0000256" key="2">
    <source>
        <dbReference type="ARBA" id="ARBA00022603"/>
    </source>
</evidence>
<sequence>MEKDEIRKILGDKDNKILRLEKELERMKKSLRNENYGLAWIDVPEAFEDDVENKLPIVTAVPKLDIKNNDGKPTHLLIEAENYHALTCLNYTHKGKVDVIYIDPPYNTGTDGFRYKDKRVLDKYPDGTEVPTDHPLRHSYWLSFMRKRIELAKDLLSDQGFLAVSIDDNEYAQLKILLDNVFQENVKTVVVKMSEASGLKMSSIKKSGSIPKYKEYLLIAKPSGVKNLFFDQIPKEEWDREYNIYIDNLTKEDRAVIDSLSEKEALTESDLVEVDAVLLKITLRSLSSEIKSLGLKGVKEIKSWCFENAWRICRTAAGDSVKVLADKKRKVLKQQVFSVISKRDGILYIVKSDYPADVKRPRVQILFADTYLSTHPGDLWIDIKTTGLEAEGGVSFKNGKKPLQLIKRIINAAMNKNAVVLDFFAGSGTTAQAVLELNAKDKGARQFIMVTNNEGNIMSEVCYPRVVNVIHGKNSQPKLGGSAKYYKIGFVGENSILNTNDKDKLALAHNVSELLAIAENTLDGVLKNSHFEIFDNNDRYTAVYFKESFDKFDDFTKKVLSLKKPTTVYIFSWENDPFVDEFEDNPNITVKTIPEPILEIYRRIHNL</sequence>
<dbReference type="InterPro" id="IPR002941">
    <property type="entry name" value="DNA_methylase_N4/N6"/>
</dbReference>
<evidence type="ECO:0000256" key="4">
    <source>
        <dbReference type="ARBA" id="ARBA00022691"/>
    </source>
</evidence>
<comment type="similarity">
    <text evidence="1">Belongs to the N(4)/N(6)-methyltransferase family.</text>
</comment>
<organism evidence="6 7">
    <name type="scientific">Candidatus Zambryskibacteria bacterium RIFOXYD2_FULL_43_10</name>
    <dbReference type="NCBI Taxonomy" id="1802782"/>
    <lineage>
        <taxon>Bacteria</taxon>
        <taxon>Candidatus Zambryskiibacteriota</taxon>
    </lineage>
</organism>
<dbReference type="STRING" id="1802782.A2544_01195"/>
<dbReference type="GO" id="GO:0008170">
    <property type="term" value="F:N-methyltransferase activity"/>
    <property type="evidence" value="ECO:0007669"/>
    <property type="project" value="InterPro"/>
</dbReference>
<keyword evidence="2" id="KW-0489">Methyltransferase</keyword>
<dbReference type="InterPro" id="IPR002052">
    <property type="entry name" value="DNA_methylase_N6_adenine_CS"/>
</dbReference>
<dbReference type="Pfam" id="PF01555">
    <property type="entry name" value="N6_N4_Mtase"/>
    <property type="match status" value="1"/>
</dbReference>
<evidence type="ECO:0000259" key="5">
    <source>
        <dbReference type="Pfam" id="PF01555"/>
    </source>
</evidence>
<gene>
    <name evidence="6" type="ORF">A2544_01195</name>
</gene>